<dbReference type="EMBL" id="KQ978428">
    <property type="protein sequence ID" value="KYM94015.1"/>
    <property type="molecule type" value="Genomic_DNA"/>
</dbReference>
<dbReference type="InterPro" id="IPR027806">
    <property type="entry name" value="HARBI1_dom"/>
</dbReference>
<dbReference type="GO" id="GO:0016787">
    <property type="term" value="F:hydrolase activity"/>
    <property type="evidence" value="ECO:0007669"/>
    <property type="project" value="UniProtKB-KW"/>
</dbReference>
<comment type="subcellular location">
    <subcellularLocation>
        <location evidence="2">Nucleus</location>
    </subcellularLocation>
</comment>
<evidence type="ECO:0000256" key="5">
    <source>
        <dbReference type="ARBA" id="ARBA00022723"/>
    </source>
</evidence>
<name>A0A151I767_9HYME</name>
<keyword evidence="10" id="KW-1185">Reference proteome</keyword>
<protein>
    <recommendedName>
        <fullName evidence="8">DDE Tnp4 domain-containing protein</fullName>
    </recommendedName>
</protein>
<comment type="cofactor">
    <cofactor evidence="1">
        <name>a divalent metal cation</name>
        <dbReference type="ChEBI" id="CHEBI:60240"/>
    </cofactor>
</comment>
<dbReference type="GO" id="GO:0005634">
    <property type="term" value="C:nucleus"/>
    <property type="evidence" value="ECO:0007669"/>
    <property type="project" value="UniProtKB-SubCell"/>
</dbReference>
<dbReference type="GO" id="GO:0046872">
    <property type="term" value="F:metal ion binding"/>
    <property type="evidence" value="ECO:0007669"/>
    <property type="project" value="UniProtKB-KW"/>
</dbReference>
<proteinExistence type="inferred from homology"/>
<keyword evidence="6" id="KW-0378">Hydrolase</keyword>
<evidence type="ECO:0000256" key="2">
    <source>
        <dbReference type="ARBA" id="ARBA00004123"/>
    </source>
</evidence>
<organism evidence="9 10">
    <name type="scientific">Cyphomyrmex costatus</name>
    <dbReference type="NCBI Taxonomy" id="456900"/>
    <lineage>
        <taxon>Eukaryota</taxon>
        <taxon>Metazoa</taxon>
        <taxon>Ecdysozoa</taxon>
        <taxon>Arthropoda</taxon>
        <taxon>Hexapoda</taxon>
        <taxon>Insecta</taxon>
        <taxon>Pterygota</taxon>
        <taxon>Neoptera</taxon>
        <taxon>Endopterygota</taxon>
        <taxon>Hymenoptera</taxon>
        <taxon>Apocrita</taxon>
        <taxon>Aculeata</taxon>
        <taxon>Formicoidea</taxon>
        <taxon>Formicidae</taxon>
        <taxon>Myrmicinae</taxon>
        <taxon>Cyphomyrmex</taxon>
    </lineage>
</organism>
<dbReference type="Proteomes" id="UP000078542">
    <property type="component" value="Unassembled WGS sequence"/>
</dbReference>
<reference evidence="9 10" key="1">
    <citation type="submission" date="2016-03" db="EMBL/GenBank/DDBJ databases">
        <title>Cyphomyrmex costatus WGS genome.</title>
        <authorList>
            <person name="Nygaard S."/>
            <person name="Hu H."/>
            <person name="Boomsma J."/>
            <person name="Zhang G."/>
        </authorList>
    </citation>
    <scope>NUCLEOTIDE SEQUENCE [LARGE SCALE GENOMIC DNA]</scope>
    <source>
        <strain evidence="9">MS0001</strain>
        <tissue evidence="9">Whole body</tissue>
    </source>
</reference>
<accession>A0A151I767</accession>
<evidence type="ECO:0000313" key="10">
    <source>
        <dbReference type="Proteomes" id="UP000078542"/>
    </source>
</evidence>
<gene>
    <name evidence="9" type="ORF">ALC62_15372</name>
</gene>
<evidence type="ECO:0000256" key="1">
    <source>
        <dbReference type="ARBA" id="ARBA00001968"/>
    </source>
</evidence>
<keyword evidence="5" id="KW-0479">Metal-binding</keyword>
<dbReference type="PANTHER" id="PTHR22930:SF289">
    <property type="entry name" value="DDE TNP4 DOMAIN-CONTAINING PROTEIN-RELATED"/>
    <property type="match status" value="1"/>
</dbReference>
<evidence type="ECO:0000256" key="7">
    <source>
        <dbReference type="ARBA" id="ARBA00023242"/>
    </source>
</evidence>
<keyword evidence="7" id="KW-0539">Nucleus</keyword>
<dbReference type="InterPro" id="IPR045249">
    <property type="entry name" value="HARBI1-like"/>
</dbReference>
<feature type="domain" description="DDE Tnp4" evidence="8">
    <location>
        <begin position="144"/>
        <end position="214"/>
    </location>
</feature>
<evidence type="ECO:0000256" key="6">
    <source>
        <dbReference type="ARBA" id="ARBA00022801"/>
    </source>
</evidence>
<comment type="similarity">
    <text evidence="3">Belongs to the HARBI1 family.</text>
</comment>
<dbReference type="GO" id="GO:0004518">
    <property type="term" value="F:nuclease activity"/>
    <property type="evidence" value="ECO:0007669"/>
    <property type="project" value="UniProtKB-KW"/>
</dbReference>
<evidence type="ECO:0000313" key="9">
    <source>
        <dbReference type="EMBL" id="KYM94015.1"/>
    </source>
</evidence>
<keyword evidence="4" id="KW-0540">Nuclease</keyword>
<evidence type="ECO:0000256" key="4">
    <source>
        <dbReference type="ARBA" id="ARBA00022722"/>
    </source>
</evidence>
<sequence length="261" mass="30549">MNLTEVAHIKPPRRYIRDFEDPFEFFCAKAFKQRYRFSKEAVIYELGFSQPTVCRCVKAVSILFAEKLHECIEFPLESQRNNIRRYEIARFPNVAACIEGTLIKMISPGKEIGEIFRSRKSFSSLNVLVSCGANKRRRRRMLDGYGCQPYLLTPIQQPLNQAERNYNRSHKKTRSHIERIFGQWEKKFSCLHRGLSNKLDTSIGIICATAVLWNLHIHINCRNENISVNEMDNAIYLDTDPPRDMNGLEDRLQFTIRHFSI</sequence>
<dbReference type="STRING" id="456900.A0A151I767"/>
<dbReference type="AlphaFoldDB" id="A0A151I767"/>
<evidence type="ECO:0000259" key="8">
    <source>
        <dbReference type="Pfam" id="PF13359"/>
    </source>
</evidence>
<dbReference type="Pfam" id="PF13359">
    <property type="entry name" value="DDE_Tnp_4"/>
    <property type="match status" value="1"/>
</dbReference>
<evidence type="ECO:0000256" key="3">
    <source>
        <dbReference type="ARBA" id="ARBA00006958"/>
    </source>
</evidence>
<dbReference type="PANTHER" id="PTHR22930">
    <property type="match status" value="1"/>
</dbReference>